<dbReference type="EMBL" id="OZ035835">
    <property type="protein sequence ID" value="CAL1578692.1"/>
    <property type="molecule type" value="Genomic_DNA"/>
</dbReference>
<feature type="compositionally biased region" description="Low complexity" evidence="1">
    <location>
        <begin position="35"/>
        <end position="46"/>
    </location>
</feature>
<reference evidence="2 3" key="1">
    <citation type="submission" date="2024-04" db="EMBL/GenBank/DDBJ databases">
        <authorList>
            <person name="Waldvogel A.-M."/>
            <person name="Schoenle A."/>
        </authorList>
    </citation>
    <scope>NUCLEOTIDE SEQUENCE [LARGE SCALE GENOMIC DNA]</scope>
</reference>
<protein>
    <submittedName>
        <fullName evidence="2">Uncharacterized protein</fullName>
    </submittedName>
</protein>
<evidence type="ECO:0000256" key="1">
    <source>
        <dbReference type="SAM" id="MobiDB-lite"/>
    </source>
</evidence>
<evidence type="ECO:0000313" key="3">
    <source>
        <dbReference type="Proteomes" id="UP001497482"/>
    </source>
</evidence>
<keyword evidence="3" id="KW-1185">Reference proteome</keyword>
<dbReference type="Proteomes" id="UP001497482">
    <property type="component" value="Chromosome 13"/>
</dbReference>
<name>A0AAV2JRP0_KNICA</name>
<organism evidence="2 3">
    <name type="scientific">Knipowitschia caucasica</name>
    <name type="common">Caucasian dwarf goby</name>
    <name type="synonym">Pomatoschistus caucasicus</name>
    <dbReference type="NCBI Taxonomy" id="637954"/>
    <lineage>
        <taxon>Eukaryota</taxon>
        <taxon>Metazoa</taxon>
        <taxon>Chordata</taxon>
        <taxon>Craniata</taxon>
        <taxon>Vertebrata</taxon>
        <taxon>Euteleostomi</taxon>
        <taxon>Actinopterygii</taxon>
        <taxon>Neopterygii</taxon>
        <taxon>Teleostei</taxon>
        <taxon>Neoteleostei</taxon>
        <taxon>Acanthomorphata</taxon>
        <taxon>Gobiaria</taxon>
        <taxon>Gobiiformes</taxon>
        <taxon>Gobioidei</taxon>
        <taxon>Gobiidae</taxon>
        <taxon>Gobiinae</taxon>
        <taxon>Knipowitschia</taxon>
    </lineage>
</organism>
<feature type="region of interest" description="Disordered" evidence="1">
    <location>
        <begin position="31"/>
        <end position="82"/>
    </location>
</feature>
<gene>
    <name evidence="2" type="ORF">KC01_LOCUS9813</name>
</gene>
<dbReference type="AlphaFoldDB" id="A0AAV2JRP0"/>
<evidence type="ECO:0000313" key="2">
    <source>
        <dbReference type="EMBL" id="CAL1578692.1"/>
    </source>
</evidence>
<feature type="compositionally biased region" description="Pro residues" evidence="1">
    <location>
        <begin position="68"/>
        <end position="82"/>
    </location>
</feature>
<proteinExistence type="predicted"/>
<sequence>MTPMQMSIHEAHIGAASVMCLERDICVMLSHTRGPRSPASSSGRSSHLPYACPSPLLTGGGALVIRSPHPPPPHPLPPHLTL</sequence>
<accession>A0AAV2JRP0</accession>